<evidence type="ECO:0000256" key="2">
    <source>
        <dbReference type="ARBA" id="ARBA00022741"/>
    </source>
</evidence>
<dbReference type="OMA" id="LFTTVMD"/>
<dbReference type="InterPro" id="IPR027417">
    <property type="entry name" value="P-loop_NTPase"/>
</dbReference>
<reference evidence="6" key="2">
    <citation type="submission" date="2025-09" db="UniProtKB">
        <authorList>
            <consortium name="Ensembl"/>
        </authorList>
    </citation>
    <scope>IDENTIFICATION</scope>
</reference>
<dbReference type="InterPro" id="IPR000850">
    <property type="entry name" value="Adenylat/UMP-CMP_kin"/>
</dbReference>
<feature type="region of interest" description="Disordered" evidence="5">
    <location>
        <begin position="146"/>
        <end position="171"/>
    </location>
</feature>
<dbReference type="SUPFAM" id="SSF52540">
    <property type="entry name" value="P-loop containing nucleoside triphosphate hydrolases"/>
    <property type="match status" value="2"/>
</dbReference>
<feature type="coiled-coil region" evidence="4">
    <location>
        <begin position="511"/>
        <end position="545"/>
    </location>
</feature>
<name>A0A7M4FRL1_CROPO</name>
<dbReference type="GeneTree" id="ENSGT00740000115564"/>
<keyword evidence="7" id="KW-1185">Reference proteome</keyword>
<dbReference type="PANTHER" id="PTHR23359">
    <property type="entry name" value="NUCLEOTIDE KINASE"/>
    <property type="match status" value="1"/>
</dbReference>
<keyword evidence="1" id="KW-0808">Transferase</keyword>
<evidence type="ECO:0000313" key="6">
    <source>
        <dbReference type="Ensembl" id="ENSCPRP00005002438.1"/>
    </source>
</evidence>
<feature type="compositionally biased region" description="Acidic residues" evidence="5">
    <location>
        <begin position="156"/>
        <end position="171"/>
    </location>
</feature>
<dbReference type="GO" id="GO:0019205">
    <property type="term" value="F:nucleobase-containing compound kinase activity"/>
    <property type="evidence" value="ECO:0007669"/>
    <property type="project" value="InterPro"/>
</dbReference>
<evidence type="ECO:0000256" key="4">
    <source>
        <dbReference type="SAM" id="Coils"/>
    </source>
</evidence>
<dbReference type="Ensembl" id="ENSCPRT00005002839.1">
    <property type="protein sequence ID" value="ENSCPRP00005002438.1"/>
    <property type="gene ID" value="ENSCPRG00005001773.1"/>
</dbReference>
<evidence type="ECO:0000256" key="3">
    <source>
        <dbReference type="ARBA" id="ARBA00022777"/>
    </source>
</evidence>
<organism evidence="6 7">
    <name type="scientific">Crocodylus porosus</name>
    <name type="common">Saltwater crocodile</name>
    <name type="synonym">Estuarine crocodile</name>
    <dbReference type="NCBI Taxonomy" id="8502"/>
    <lineage>
        <taxon>Eukaryota</taxon>
        <taxon>Metazoa</taxon>
        <taxon>Chordata</taxon>
        <taxon>Craniata</taxon>
        <taxon>Vertebrata</taxon>
        <taxon>Euteleostomi</taxon>
        <taxon>Archelosauria</taxon>
        <taxon>Archosauria</taxon>
        <taxon>Crocodylia</taxon>
        <taxon>Longirostres</taxon>
        <taxon>Crocodylidae</taxon>
        <taxon>Crocodylus</taxon>
    </lineage>
</organism>
<dbReference type="Proteomes" id="UP000594220">
    <property type="component" value="Unplaced"/>
</dbReference>
<evidence type="ECO:0000256" key="5">
    <source>
        <dbReference type="SAM" id="MobiDB-lite"/>
    </source>
</evidence>
<evidence type="ECO:0000313" key="7">
    <source>
        <dbReference type="Proteomes" id="UP000594220"/>
    </source>
</evidence>
<sequence length="559" mass="64090">MASQKKKQVTPFADIFDEDETEKAFLLSKPTCLIILGKPCQELLYRGQSISEELVTRMILKKIETPEAAHFGYILSGFPSLSEEYMTVLEQIEKIKSLKLKPDFLINIKCPDYDLCQRISGQRQHPDSGEIYERNQWDPDIIEKRKKKKEQRKHEDEEDNEEEEQEDEEEATADAFMLSDILPHLVQRPEDFFENAEERVKLYKDTMLHALEVRAKIYLNVSQPSVLARLQSMGLPNGALITRLQSPEEELPETMENDELFRTLSSYKLIAPQYRWCRSQWGRVCPVALKEGNIEMGLPDLAVSFLGKMYVLSSQEALRAFMLNPRPYLLPPMPLPPCKILVLGPPLSGKTTLCNLIANRYKGQVGIYKYFKLVERLDFKILESIEEACTETSELEVTAAHPEVQVMVQEALNIAVQSPITLPTDVYAAVLQETITEVKIPTNKDRYPGAPEKGGWVVDNYPISSAHWSVLSEKGILPDVVICLKNSENNGICLLHRLYLANKDEINSKIFNRLKEEALKKKQQEDEARKELQQMLKLREEQQAMESVGEKYGGKYNFK</sequence>
<protein>
    <submittedName>
        <fullName evidence="6">Uncharacterized protein</fullName>
    </submittedName>
</protein>
<dbReference type="AlphaFoldDB" id="A0A7M4FRL1"/>
<keyword evidence="2" id="KW-0547">Nucleotide-binding</keyword>
<dbReference type="Pfam" id="PF00406">
    <property type="entry name" value="ADK"/>
    <property type="match status" value="1"/>
</dbReference>
<keyword evidence="4" id="KW-0175">Coiled coil</keyword>
<proteinExistence type="predicted"/>
<dbReference type="GO" id="GO:0005524">
    <property type="term" value="F:ATP binding"/>
    <property type="evidence" value="ECO:0007669"/>
    <property type="project" value="InterPro"/>
</dbReference>
<dbReference type="Gene3D" id="3.40.50.300">
    <property type="entry name" value="P-loop containing nucleotide triphosphate hydrolases"/>
    <property type="match status" value="2"/>
</dbReference>
<reference evidence="6" key="1">
    <citation type="submission" date="2025-08" db="UniProtKB">
        <authorList>
            <consortium name="Ensembl"/>
        </authorList>
    </citation>
    <scope>IDENTIFICATION</scope>
</reference>
<evidence type="ECO:0000256" key="1">
    <source>
        <dbReference type="ARBA" id="ARBA00022679"/>
    </source>
</evidence>
<accession>A0A7M4FRL1</accession>
<dbReference type="GO" id="GO:0006139">
    <property type="term" value="P:nucleobase-containing compound metabolic process"/>
    <property type="evidence" value="ECO:0007669"/>
    <property type="project" value="InterPro"/>
</dbReference>
<keyword evidence="3" id="KW-0418">Kinase</keyword>